<dbReference type="InterPro" id="IPR011992">
    <property type="entry name" value="EF-hand-dom_pair"/>
</dbReference>
<dbReference type="PANTHER" id="PTHR10827">
    <property type="entry name" value="RETICULOCALBIN"/>
    <property type="match status" value="1"/>
</dbReference>
<dbReference type="PANTHER" id="PTHR10827:SF98">
    <property type="entry name" value="45 KDA CALCIUM-BINDING PROTEIN"/>
    <property type="match status" value="1"/>
</dbReference>
<dbReference type="PROSITE" id="PS50222">
    <property type="entry name" value="EF_HAND_2"/>
    <property type="match status" value="3"/>
</dbReference>
<dbReference type="Proteomes" id="UP000028302">
    <property type="component" value="Unassembled WGS sequence"/>
</dbReference>
<reference evidence="6 7" key="1">
    <citation type="submission" date="2013-03" db="EMBL/GenBank/DDBJ databases">
        <title>Salinisphaera hydrothermalis C41B8 Genome Sequencing.</title>
        <authorList>
            <person name="Li C."/>
            <person name="Lai Q."/>
            <person name="Shao Z."/>
        </authorList>
    </citation>
    <scope>NUCLEOTIDE SEQUENCE [LARGE SCALE GENOMIC DNA]</scope>
    <source>
        <strain evidence="6 7">C41B8</strain>
    </source>
</reference>
<feature type="signal peptide" evidence="4">
    <location>
        <begin position="1"/>
        <end position="22"/>
    </location>
</feature>
<keyword evidence="7" id="KW-1185">Reference proteome</keyword>
<evidence type="ECO:0000259" key="5">
    <source>
        <dbReference type="PROSITE" id="PS50222"/>
    </source>
</evidence>
<keyword evidence="4" id="KW-0732">Signal</keyword>
<organism evidence="6 7">
    <name type="scientific">Salinisphaera hydrothermalis (strain C41B8)</name>
    <dbReference type="NCBI Taxonomy" id="1304275"/>
    <lineage>
        <taxon>Bacteria</taxon>
        <taxon>Pseudomonadati</taxon>
        <taxon>Pseudomonadota</taxon>
        <taxon>Gammaproteobacteria</taxon>
        <taxon>Salinisphaerales</taxon>
        <taxon>Salinisphaeraceae</taxon>
        <taxon>Salinisphaera</taxon>
    </lineage>
</organism>
<dbReference type="Gene3D" id="1.10.238.10">
    <property type="entry name" value="EF-hand"/>
    <property type="match status" value="3"/>
</dbReference>
<dbReference type="Pfam" id="PF13202">
    <property type="entry name" value="EF-hand_5"/>
    <property type="match status" value="1"/>
</dbReference>
<dbReference type="eggNOG" id="COG5126">
    <property type="taxonomic scope" value="Bacteria"/>
</dbReference>
<feature type="domain" description="EF-hand" evidence="5">
    <location>
        <begin position="85"/>
        <end position="120"/>
    </location>
</feature>
<dbReference type="Pfam" id="PF13499">
    <property type="entry name" value="EF-hand_7"/>
    <property type="match status" value="1"/>
</dbReference>
<dbReference type="STRING" id="1304275.C41B8_05902"/>
<evidence type="ECO:0000256" key="2">
    <source>
        <dbReference type="ARBA" id="ARBA00022737"/>
    </source>
</evidence>
<dbReference type="SMART" id="SM00054">
    <property type="entry name" value="EFh"/>
    <property type="match status" value="4"/>
</dbReference>
<dbReference type="GO" id="GO:0005509">
    <property type="term" value="F:calcium ion binding"/>
    <property type="evidence" value="ECO:0007669"/>
    <property type="project" value="InterPro"/>
</dbReference>
<accession>A0A084IN10</accession>
<proteinExistence type="predicted"/>
<feature type="compositionally biased region" description="Basic and acidic residues" evidence="3">
    <location>
        <begin position="146"/>
        <end position="159"/>
    </location>
</feature>
<feature type="chain" id="PRO_5001776536" description="EF-hand domain-containing protein" evidence="4">
    <location>
        <begin position="23"/>
        <end position="216"/>
    </location>
</feature>
<dbReference type="PATRIC" id="fig|1304275.5.peg.1207"/>
<dbReference type="EMBL" id="APNK01000006">
    <property type="protein sequence ID" value="KEZ78094.1"/>
    <property type="molecule type" value="Genomic_DNA"/>
</dbReference>
<dbReference type="Pfam" id="PF00036">
    <property type="entry name" value="EF-hand_1"/>
    <property type="match status" value="1"/>
</dbReference>
<dbReference type="RefSeq" id="WP_051883154.1">
    <property type="nucleotide sequence ID" value="NZ_APNK01000006.1"/>
</dbReference>
<dbReference type="InterPro" id="IPR018247">
    <property type="entry name" value="EF_Hand_1_Ca_BS"/>
</dbReference>
<keyword evidence="2" id="KW-0677">Repeat</keyword>
<feature type="domain" description="EF-hand" evidence="5">
    <location>
        <begin position="29"/>
        <end position="64"/>
    </location>
</feature>
<feature type="region of interest" description="Disordered" evidence="3">
    <location>
        <begin position="116"/>
        <end position="216"/>
    </location>
</feature>
<evidence type="ECO:0000256" key="3">
    <source>
        <dbReference type="SAM" id="MobiDB-lite"/>
    </source>
</evidence>
<name>A0A084IN10_SALHC</name>
<evidence type="ECO:0000256" key="4">
    <source>
        <dbReference type="SAM" id="SignalP"/>
    </source>
</evidence>
<protein>
    <recommendedName>
        <fullName evidence="5">EF-hand domain-containing protein</fullName>
    </recommendedName>
</protein>
<gene>
    <name evidence="6" type="ORF">C41B8_05902</name>
</gene>
<dbReference type="PROSITE" id="PS00018">
    <property type="entry name" value="EF_HAND_1"/>
    <property type="match status" value="3"/>
</dbReference>
<dbReference type="OrthoDB" id="5703633at2"/>
<evidence type="ECO:0000313" key="6">
    <source>
        <dbReference type="EMBL" id="KEZ78094.1"/>
    </source>
</evidence>
<dbReference type="InterPro" id="IPR002048">
    <property type="entry name" value="EF_hand_dom"/>
</dbReference>
<sequence>MNKYLTLSLIAAGLSVSAAGFAADNNAPGPDRDSQAVFKKLDTNGDGKLSAAEMTRLPEVMTQQRLDKMDTNHDGKIEKSEFEAHAKARADRMFARLDTNHDGSISIDEMAQLRGRHHMGPPKRPSNGDMPPPPPSDDAGNAPPPKPDDMAHRGPDPEHHRWHRHGRPTTDQIFAHMDTNNDGYVSAQEWQQAARQWRHHHGAHPAKPAPADDSNG</sequence>
<dbReference type="CDD" id="cd00051">
    <property type="entry name" value="EFh"/>
    <property type="match status" value="1"/>
</dbReference>
<comment type="caution">
    <text evidence="6">The sequence shown here is derived from an EMBL/GenBank/DDBJ whole genome shotgun (WGS) entry which is preliminary data.</text>
</comment>
<dbReference type="SUPFAM" id="SSF47473">
    <property type="entry name" value="EF-hand"/>
    <property type="match status" value="1"/>
</dbReference>
<evidence type="ECO:0000256" key="1">
    <source>
        <dbReference type="ARBA" id="ARBA00022723"/>
    </source>
</evidence>
<dbReference type="AlphaFoldDB" id="A0A084IN10"/>
<evidence type="ECO:0000313" key="7">
    <source>
        <dbReference type="Proteomes" id="UP000028302"/>
    </source>
</evidence>
<keyword evidence="1" id="KW-0479">Metal-binding</keyword>
<feature type="domain" description="EF-hand" evidence="5">
    <location>
        <begin position="165"/>
        <end position="200"/>
    </location>
</feature>
<feature type="compositionally biased region" description="Low complexity" evidence="3">
    <location>
        <begin position="205"/>
        <end position="216"/>
    </location>
</feature>